<dbReference type="AlphaFoldDB" id="A0A0G0PP99"/>
<feature type="transmembrane region" description="Helical" evidence="2">
    <location>
        <begin position="33"/>
        <end position="54"/>
    </location>
</feature>
<keyword evidence="2" id="KW-0812">Transmembrane</keyword>
<evidence type="ECO:0000256" key="2">
    <source>
        <dbReference type="SAM" id="Phobius"/>
    </source>
</evidence>
<dbReference type="GO" id="GO:0016787">
    <property type="term" value="F:hydrolase activity"/>
    <property type="evidence" value="ECO:0007669"/>
    <property type="project" value="UniProtKB-KW"/>
</dbReference>
<evidence type="ECO:0000313" key="4">
    <source>
        <dbReference type="Proteomes" id="UP000033841"/>
    </source>
</evidence>
<dbReference type="InterPro" id="IPR023365">
    <property type="entry name" value="Sortase_dom-sf"/>
</dbReference>
<sequence>MIDLFKVTPKKRTVLIKGKKGVIYSNPNNFSKFLFWLGNVSLIVAFGFFVYLYYPLANSLYNYHSGFKPEKTVEKKSEDIENPTELPNNFRLIVEKIGANVEVVSNVSIFDKKIYREVLKNNQIAHAQGTYLPGSGKGTSSFLFAHSSSEGIDVVRNNTIFYLLGELDDGDEFVVEYNGKIYAYKVFDKKVVGANEVSYLTYSDPNKEVMVLQTCWPIGTDWRRLLVLGELK</sequence>
<gene>
    <name evidence="3" type="ORF">UT14_C0022G0010</name>
</gene>
<dbReference type="EMBL" id="LBVR01000022">
    <property type="protein sequence ID" value="KKQ91126.1"/>
    <property type="molecule type" value="Genomic_DNA"/>
</dbReference>
<dbReference type="Gene3D" id="2.40.260.10">
    <property type="entry name" value="Sortase"/>
    <property type="match status" value="1"/>
</dbReference>
<keyword evidence="2" id="KW-1133">Transmembrane helix</keyword>
<evidence type="ECO:0000313" key="3">
    <source>
        <dbReference type="EMBL" id="KKQ91126.1"/>
    </source>
</evidence>
<reference evidence="3 4" key="1">
    <citation type="journal article" date="2015" name="Nature">
        <title>rRNA introns, odd ribosomes, and small enigmatic genomes across a large radiation of phyla.</title>
        <authorList>
            <person name="Brown C.T."/>
            <person name="Hug L.A."/>
            <person name="Thomas B.C."/>
            <person name="Sharon I."/>
            <person name="Castelle C.J."/>
            <person name="Singh A."/>
            <person name="Wilkins M.J."/>
            <person name="Williams K.H."/>
            <person name="Banfield J.F."/>
        </authorList>
    </citation>
    <scope>NUCLEOTIDE SEQUENCE [LARGE SCALE GENOMIC DNA]</scope>
</reference>
<protein>
    <submittedName>
        <fullName evidence="3">Sortase family protein</fullName>
    </submittedName>
</protein>
<name>A0A0G0PP99_9BACT</name>
<dbReference type="Pfam" id="PF04203">
    <property type="entry name" value="Sortase"/>
    <property type="match status" value="1"/>
</dbReference>
<accession>A0A0G0PP99</accession>
<dbReference type="InterPro" id="IPR005754">
    <property type="entry name" value="Sortase"/>
</dbReference>
<keyword evidence="2" id="KW-0472">Membrane</keyword>
<dbReference type="SUPFAM" id="SSF63817">
    <property type="entry name" value="Sortase"/>
    <property type="match status" value="1"/>
</dbReference>
<comment type="caution">
    <text evidence="3">The sequence shown here is derived from an EMBL/GenBank/DDBJ whole genome shotgun (WGS) entry which is preliminary data.</text>
</comment>
<dbReference type="NCBIfam" id="TIGR01076">
    <property type="entry name" value="sortase_fam"/>
    <property type="match status" value="1"/>
</dbReference>
<keyword evidence="1" id="KW-0378">Hydrolase</keyword>
<proteinExistence type="predicted"/>
<evidence type="ECO:0000256" key="1">
    <source>
        <dbReference type="ARBA" id="ARBA00022801"/>
    </source>
</evidence>
<organism evidence="3 4">
    <name type="scientific">Candidatus Shapirobacteria bacterium GW2011_GWE1_38_92</name>
    <dbReference type="NCBI Taxonomy" id="1618489"/>
    <lineage>
        <taxon>Bacteria</taxon>
        <taxon>Candidatus Shapironibacteriota</taxon>
    </lineage>
</organism>
<dbReference type="Proteomes" id="UP000033841">
    <property type="component" value="Unassembled WGS sequence"/>
</dbReference>